<comment type="caution">
    <text evidence="2">The sequence shown here is derived from an EMBL/GenBank/DDBJ whole genome shotgun (WGS) entry which is preliminary data.</text>
</comment>
<feature type="region of interest" description="Disordered" evidence="1">
    <location>
        <begin position="1"/>
        <end position="32"/>
    </location>
</feature>
<sequence length="58" mass="5939">MAAARAAAQEASADSLADDTPSEDDPDAEDAGVVGIEVVKRILGAQVIEEVTVTQEGR</sequence>
<feature type="compositionally biased region" description="Low complexity" evidence="1">
    <location>
        <begin position="1"/>
        <end position="15"/>
    </location>
</feature>
<reference evidence="2 3" key="1">
    <citation type="submission" date="2013-06" db="EMBL/GenBank/DDBJ databases">
        <authorList>
            <person name="Weinstock G."/>
            <person name="Sodergren E."/>
            <person name="Lobos E.A."/>
            <person name="Fulton L."/>
            <person name="Fulton R."/>
            <person name="Courtney L."/>
            <person name="Fronick C."/>
            <person name="O'Laughlin M."/>
            <person name="Godfrey J."/>
            <person name="Wilson R.M."/>
            <person name="Miner T."/>
            <person name="Farmer C."/>
            <person name="Delehaunty K."/>
            <person name="Cordes M."/>
            <person name="Minx P."/>
            <person name="Tomlinson C."/>
            <person name="Chen J."/>
            <person name="Wollam A."/>
            <person name="Pepin K.H."/>
            <person name="Bhonagiri V."/>
            <person name="Zhang X."/>
            <person name="Warren W."/>
            <person name="Mitreva M."/>
            <person name="Mardis E.R."/>
            <person name="Wilson R.K."/>
        </authorList>
    </citation>
    <scope>NUCLEOTIDE SEQUENCE [LARGE SCALE GENOMIC DNA]</scope>
    <source>
        <strain evidence="2 3">F0510</strain>
    </source>
</reference>
<name>U1Q898_9ACTO</name>
<protein>
    <submittedName>
        <fullName evidence="2">Uncharacterized protein</fullName>
    </submittedName>
</protein>
<organism evidence="2 3">
    <name type="scientific">Actinomyces johnsonii F0510</name>
    <dbReference type="NCBI Taxonomy" id="1227262"/>
    <lineage>
        <taxon>Bacteria</taxon>
        <taxon>Bacillati</taxon>
        <taxon>Actinomycetota</taxon>
        <taxon>Actinomycetes</taxon>
        <taxon>Actinomycetales</taxon>
        <taxon>Actinomycetaceae</taxon>
        <taxon>Actinomyces</taxon>
    </lineage>
</organism>
<dbReference type="PATRIC" id="fig|1227262.3.peg.1531"/>
<dbReference type="Proteomes" id="UP000016498">
    <property type="component" value="Unassembled WGS sequence"/>
</dbReference>
<evidence type="ECO:0000313" key="2">
    <source>
        <dbReference type="EMBL" id="ERH18299.1"/>
    </source>
</evidence>
<evidence type="ECO:0000313" key="3">
    <source>
        <dbReference type="Proteomes" id="UP000016498"/>
    </source>
</evidence>
<accession>U1Q898</accession>
<gene>
    <name evidence="2" type="ORF">HMPREF1549_01867</name>
</gene>
<dbReference type="HOGENOM" id="CLU_2968907_0_0_11"/>
<feature type="compositionally biased region" description="Acidic residues" evidence="1">
    <location>
        <begin position="16"/>
        <end position="30"/>
    </location>
</feature>
<proteinExistence type="predicted"/>
<dbReference type="EMBL" id="AWSD01000199">
    <property type="protein sequence ID" value="ERH18299.1"/>
    <property type="molecule type" value="Genomic_DNA"/>
</dbReference>
<dbReference type="AlphaFoldDB" id="U1Q898"/>
<evidence type="ECO:0000256" key="1">
    <source>
        <dbReference type="SAM" id="MobiDB-lite"/>
    </source>
</evidence>